<dbReference type="Proteomes" id="UP000321083">
    <property type="component" value="Unassembled WGS sequence"/>
</dbReference>
<feature type="transmembrane region" description="Helical" evidence="1">
    <location>
        <begin position="75"/>
        <end position="99"/>
    </location>
</feature>
<protein>
    <submittedName>
        <fullName evidence="2">Uncharacterized protein</fullName>
    </submittedName>
</protein>
<dbReference type="AlphaFoldDB" id="A0A5C6M2B2"/>
<gene>
    <name evidence="2" type="ORF">E3A20_25420</name>
</gene>
<keyword evidence="1" id="KW-0812">Transmembrane</keyword>
<proteinExistence type="predicted"/>
<accession>A0A5C6M2B2</accession>
<keyword evidence="1" id="KW-1133">Transmembrane helix</keyword>
<comment type="caution">
    <text evidence="2">The sequence shown here is derived from an EMBL/GenBank/DDBJ whole genome shotgun (WGS) entry which is preliminary data.</text>
</comment>
<keyword evidence="3" id="KW-1185">Reference proteome</keyword>
<reference evidence="2 3" key="2">
    <citation type="submission" date="2019-08" db="EMBL/GenBank/DDBJ databases">
        <authorList>
            <person name="Henke P."/>
        </authorList>
    </citation>
    <scope>NUCLEOTIDE SEQUENCE [LARGE SCALE GENOMIC DNA]</scope>
    <source>
        <strain evidence="2">Phe10_nw2017</strain>
    </source>
</reference>
<feature type="transmembrane region" description="Helical" evidence="1">
    <location>
        <begin position="49"/>
        <end position="69"/>
    </location>
</feature>
<keyword evidence="1" id="KW-0472">Membrane</keyword>
<evidence type="ECO:0000313" key="2">
    <source>
        <dbReference type="EMBL" id="TWW08329.1"/>
    </source>
</evidence>
<name>A0A5C6M2B2_9PLAN</name>
<organism evidence="2 3">
    <name type="scientific">Planctomyces bekefii</name>
    <dbReference type="NCBI Taxonomy" id="1653850"/>
    <lineage>
        <taxon>Bacteria</taxon>
        <taxon>Pseudomonadati</taxon>
        <taxon>Planctomycetota</taxon>
        <taxon>Planctomycetia</taxon>
        <taxon>Planctomycetales</taxon>
        <taxon>Planctomycetaceae</taxon>
        <taxon>Planctomyces</taxon>
    </lineage>
</organism>
<sequence>MAFCPKCKGSMATTDIVCPGCGYDFPPISEVRTPVSEDKFAFSPLAETALTISMLAAGFGALAAVIYAITALSQANLLAGLVLAPVAFFQQIGVIVLILRARR</sequence>
<reference evidence="2 3" key="1">
    <citation type="submission" date="2019-08" db="EMBL/GenBank/DDBJ databases">
        <title>100 year-old enigma solved: identification of Planctomyces bekefii, the type genus and species of the phylum Planctomycetes.</title>
        <authorList>
            <person name="Svetlana D.N."/>
            <person name="Overmann J."/>
        </authorList>
    </citation>
    <scope>NUCLEOTIDE SEQUENCE [LARGE SCALE GENOMIC DNA]</scope>
    <source>
        <strain evidence="2">Phe10_nw2017</strain>
    </source>
</reference>
<dbReference type="EMBL" id="SRHE01000723">
    <property type="protein sequence ID" value="TWW08329.1"/>
    <property type="molecule type" value="Genomic_DNA"/>
</dbReference>
<evidence type="ECO:0000313" key="3">
    <source>
        <dbReference type="Proteomes" id="UP000321083"/>
    </source>
</evidence>
<evidence type="ECO:0000256" key="1">
    <source>
        <dbReference type="SAM" id="Phobius"/>
    </source>
</evidence>